<dbReference type="AlphaFoldDB" id="A0A9P4GV27"/>
<gene>
    <name evidence="1" type="ORF">K460DRAFT_273514</name>
</gene>
<reference evidence="1" key="1">
    <citation type="submission" date="2020-01" db="EMBL/GenBank/DDBJ databases">
        <authorList>
            <consortium name="DOE Joint Genome Institute"/>
            <person name="Haridas S."/>
            <person name="Albert R."/>
            <person name="Binder M."/>
            <person name="Bloem J."/>
            <person name="Labutti K."/>
            <person name="Salamov A."/>
            <person name="Andreopoulos B."/>
            <person name="Baker S.E."/>
            <person name="Barry K."/>
            <person name="Bills G."/>
            <person name="Bluhm B.H."/>
            <person name="Cannon C."/>
            <person name="Castanera R."/>
            <person name="Culley D.E."/>
            <person name="Daum C."/>
            <person name="Ezra D."/>
            <person name="Gonzalez J.B."/>
            <person name="Henrissat B."/>
            <person name="Kuo A."/>
            <person name="Liang C."/>
            <person name="Lipzen A."/>
            <person name="Lutzoni F."/>
            <person name="Magnuson J."/>
            <person name="Mondo S."/>
            <person name="Nolan M."/>
            <person name="Ohm R."/>
            <person name="Pangilinan J."/>
            <person name="Park H.-J."/>
            <person name="Ramirez L."/>
            <person name="Alfaro M."/>
            <person name="Sun H."/>
            <person name="Tritt A."/>
            <person name="Yoshinaga Y."/>
            <person name="Zwiers L.-H."/>
            <person name="Turgeon B.G."/>
            <person name="Goodwin S.B."/>
            <person name="Spatafora J.W."/>
            <person name="Crous P.W."/>
            <person name="Grigoriev I.V."/>
        </authorList>
    </citation>
    <scope>NUCLEOTIDE SEQUENCE</scope>
    <source>
        <strain evidence="1">CBS 394.84</strain>
    </source>
</reference>
<dbReference type="GeneID" id="63845138"/>
<proteinExistence type="predicted"/>
<protein>
    <submittedName>
        <fullName evidence="1">Uncharacterized protein</fullName>
    </submittedName>
</protein>
<keyword evidence="2" id="KW-1185">Reference proteome</keyword>
<organism evidence="1 2">
    <name type="scientific">Cucurbitaria berberidis CBS 394.84</name>
    <dbReference type="NCBI Taxonomy" id="1168544"/>
    <lineage>
        <taxon>Eukaryota</taxon>
        <taxon>Fungi</taxon>
        <taxon>Dikarya</taxon>
        <taxon>Ascomycota</taxon>
        <taxon>Pezizomycotina</taxon>
        <taxon>Dothideomycetes</taxon>
        <taxon>Pleosporomycetidae</taxon>
        <taxon>Pleosporales</taxon>
        <taxon>Pleosporineae</taxon>
        <taxon>Cucurbitariaceae</taxon>
        <taxon>Cucurbitaria</taxon>
    </lineage>
</organism>
<dbReference type="OrthoDB" id="3727999at2759"/>
<name>A0A9P4GV27_9PLEO</name>
<sequence>MSTTCLTIHDLLRITYTYETQALEAEARSRSSSLCSTPDTCSHLSGPASPSATFANLETDFTHKYCRKGRR</sequence>
<dbReference type="Proteomes" id="UP000800039">
    <property type="component" value="Unassembled WGS sequence"/>
</dbReference>
<dbReference type="EMBL" id="ML976614">
    <property type="protein sequence ID" value="KAF1851814.1"/>
    <property type="molecule type" value="Genomic_DNA"/>
</dbReference>
<dbReference type="RefSeq" id="XP_040794377.1">
    <property type="nucleotide sequence ID" value="XM_040927885.1"/>
</dbReference>
<accession>A0A9P4GV27</accession>
<comment type="caution">
    <text evidence="1">The sequence shown here is derived from an EMBL/GenBank/DDBJ whole genome shotgun (WGS) entry which is preliminary data.</text>
</comment>
<evidence type="ECO:0000313" key="2">
    <source>
        <dbReference type="Proteomes" id="UP000800039"/>
    </source>
</evidence>
<evidence type="ECO:0000313" key="1">
    <source>
        <dbReference type="EMBL" id="KAF1851814.1"/>
    </source>
</evidence>